<protein>
    <recommendedName>
        <fullName evidence="3">YdeA protein</fullName>
    </recommendedName>
</protein>
<gene>
    <name evidence="1" type="ORF">EGK68_24825</name>
</gene>
<dbReference type="AlphaFoldDB" id="A0A427KEJ3"/>
<dbReference type="RefSeq" id="WP_125366709.1">
    <property type="nucleotide sequence ID" value="NZ_JADILH010000025.1"/>
</dbReference>
<sequence length="420" mass="45873">MTMTNARRPSPLQRRVLIVLAALGAKRPGPVATKDIERVLEQAGNAPVYGPNLRASCRRMEAAGWLRTLRAPNMQLAVELTEAGRALAAPLLADEQARVLAEQRATTVRVLPLIPPGQAGEADDRPVALDGRWHLACRGDYVIRLDGTTCLQLWSAAGQVTRLTGDPLQVAEWLQACHGAGIAVRMQINESTTPEAGTLNGTAPADGTDTWFRQLEAALASAGIDGLTDSLRRAVVIPADALRSLPAPARLLHVLRDSPEAFPLTAAGYEEDTEAALADLLGRAGFTPVQAQELQRHRIRWPQMNQEDADRRELNSLLDELERRQLYCNREQLTEIVFSPVRKPGERWTERLRWLLMTDGFGFCSPLSREETAPALDFLAGYTGREVAEHLATVIVWNDAGAGRGMGLVLPVNHEPASPD</sequence>
<comment type="caution">
    <text evidence="1">The sequence shown here is derived from an EMBL/GenBank/DDBJ whole genome shotgun (WGS) entry which is preliminary data.</text>
</comment>
<name>A0A427KEJ3_ENTCL</name>
<reference evidence="1 2" key="1">
    <citation type="submission" date="2018-10" db="EMBL/GenBank/DDBJ databases">
        <title>Transmission dynamics of multidrug resistant bacteria on intensive care unit surfaces.</title>
        <authorList>
            <person name="D'Souza A.W."/>
            <person name="Potter R.F."/>
            <person name="Wallace M."/>
            <person name="Shupe A."/>
            <person name="Patel S."/>
            <person name="Sun S."/>
            <person name="Gul D."/>
            <person name="Kwon J.H."/>
            <person name="Andleeb S."/>
            <person name="Burnham C.-A.D."/>
            <person name="Dantas G."/>
        </authorList>
    </citation>
    <scope>NUCLEOTIDE SEQUENCE [LARGE SCALE GENOMIC DNA]</scope>
    <source>
        <strain evidence="1 2">EC_073</strain>
    </source>
</reference>
<dbReference type="EMBL" id="RHWT01000064">
    <property type="protein sequence ID" value="RSB24431.1"/>
    <property type="molecule type" value="Genomic_DNA"/>
</dbReference>
<evidence type="ECO:0000313" key="1">
    <source>
        <dbReference type="EMBL" id="RSB24431.1"/>
    </source>
</evidence>
<accession>A0A427KEJ3</accession>
<proteinExistence type="predicted"/>
<organism evidence="1 2">
    <name type="scientific">Enterobacter cloacae</name>
    <dbReference type="NCBI Taxonomy" id="550"/>
    <lineage>
        <taxon>Bacteria</taxon>
        <taxon>Pseudomonadati</taxon>
        <taxon>Pseudomonadota</taxon>
        <taxon>Gammaproteobacteria</taxon>
        <taxon>Enterobacterales</taxon>
        <taxon>Enterobacteriaceae</taxon>
        <taxon>Enterobacter</taxon>
        <taxon>Enterobacter cloacae complex</taxon>
    </lineage>
</organism>
<evidence type="ECO:0000313" key="2">
    <source>
        <dbReference type="Proteomes" id="UP000275321"/>
    </source>
</evidence>
<dbReference type="Proteomes" id="UP000275321">
    <property type="component" value="Unassembled WGS sequence"/>
</dbReference>
<evidence type="ECO:0008006" key="3">
    <source>
        <dbReference type="Google" id="ProtNLM"/>
    </source>
</evidence>